<evidence type="ECO:0000313" key="3">
    <source>
        <dbReference type="Proteomes" id="UP000268093"/>
    </source>
</evidence>
<keyword evidence="3" id="KW-1185">Reference proteome</keyword>
<dbReference type="AlphaFoldDB" id="A0A433D9A8"/>
<dbReference type="Proteomes" id="UP000268093">
    <property type="component" value="Unassembled WGS sequence"/>
</dbReference>
<sequence length="494" mass="53586">MMMACCHVHGIILGDFIEEHDLIGHILERLKHDPVALGERVDMVRKSMLGAELSDVRLAGPQIVPGDAREQVVNDLELQSAVDEVHPLWAVDVHGCAELANNERLVGAHVFHAHAKVGEGDLDVERGGKAIGEEDESNAGRPVREEGDEEGVPGEEECHAGKLNVAVLGVRVEVEELETEVVEVEAGEEHDDVVGDVLDADKALGWEVERHDALKVARVDAIEEAGGEGKEGQVLHVWVVLHIVGNDVVHVVTLLPPADAQATHEVAKESADQGVDLADVRDTVVSGIVRREHDLVPEHGQEDGAGHVLPELCAPYGEVDGEREEGYVAAGLTGIVPVVALVEAGCFDLCLELLERLPNFLIVVLGVFFLRFRLWRLSDGSSLNLLLRDGSEALVRRQLALVEAMDSLGVNLWWVHEVNFVRCVPPVHLLNGEHASRMVVDPLGQVVHLLVVDDENLATLDALGQFILRDEVVLRFHNLGFGGGHCCCGVCVGY</sequence>
<gene>
    <name evidence="2" type="ORF">BC936DRAFT_145754</name>
</gene>
<comment type="caution">
    <text evidence="2">The sequence shown here is derived from an EMBL/GenBank/DDBJ whole genome shotgun (WGS) entry which is preliminary data.</text>
</comment>
<protein>
    <submittedName>
        <fullName evidence="2">Uncharacterized protein</fullName>
    </submittedName>
</protein>
<accession>A0A433D9A8</accession>
<proteinExistence type="predicted"/>
<reference evidence="2 3" key="1">
    <citation type="journal article" date="2018" name="New Phytol.">
        <title>Phylogenomics of Endogonaceae and evolution of mycorrhizas within Mucoromycota.</title>
        <authorList>
            <person name="Chang Y."/>
            <person name="Desiro A."/>
            <person name="Na H."/>
            <person name="Sandor L."/>
            <person name="Lipzen A."/>
            <person name="Clum A."/>
            <person name="Barry K."/>
            <person name="Grigoriev I.V."/>
            <person name="Martin F.M."/>
            <person name="Stajich J.E."/>
            <person name="Smith M.E."/>
            <person name="Bonito G."/>
            <person name="Spatafora J.W."/>
        </authorList>
    </citation>
    <scope>NUCLEOTIDE SEQUENCE [LARGE SCALE GENOMIC DNA]</scope>
    <source>
        <strain evidence="2 3">GMNB39</strain>
    </source>
</reference>
<evidence type="ECO:0000256" key="1">
    <source>
        <dbReference type="SAM" id="MobiDB-lite"/>
    </source>
</evidence>
<dbReference type="EMBL" id="RBNI01004556">
    <property type="protein sequence ID" value="RUP47415.1"/>
    <property type="molecule type" value="Genomic_DNA"/>
</dbReference>
<feature type="region of interest" description="Disordered" evidence="1">
    <location>
        <begin position="131"/>
        <end position="155"/>
    </location>
</feature>
<dbReference type="OrthoDB" id="10498762at2759"/>
<organism evidence="2 3">
    <name type="scientific">Jimgerdemannia flammicorona</name>
    <dbReference type="NCBI Taxonomy" id="994334"/>
    <lineage>
        <taxon>Eukaryota</taxon>
        <taxon>Fungi</taxon>
        <taxon>Fungi incertae sedis</taxon>
        <taxon>Mucoromycota</taxon>
        <taxon>Mucoromycotina</taxon>
        <taxon>Endogonomycetes</taxon>
        <taxon>Endogonales</taxon>
        <taxon>Endogonaceae</taxon>
        <taxon>Jimgerdemannia</taxon>
    </lineage>
</organism>
<name>A0A433D9A8_9FUNG</name>
<evidence type="ECO:0000313" key="2">
    <source>
        <dbReference type="EMBL" id="RUP47415.1"/>
    </source>
</evidence>
<feature type="compositionally biased region" description="Acidic residues" evidence="1">
    <location>
        <begin position="146"/>
        <end position="155"/>
    </location>
</feature>